<feature type="transmembrane region" description="Helical" evidence="5">
    <location>
        <begin position="12"/>
        <end position="33"/>
    </location>
</feature>
<dbReference type="Gene3D" id="1.10.3730.20">
    <property type="match status" value="1"/>
</dbReference>
<dbReference type="InterPro" id="IPR037185">
    <property type="entry name" value="EmrE-like"/>
</dbReference>
<dbReference type="HOGENOM" id="CLU_032828_0_1_6"/>
<evidence type="ECO:0000313" key="7">
    <source>
        <dbReference type="EMBL" id="ABQ13773.1"/>
    </source>
</evidence>
<evidence type="ECO:0000313" key="8">
    <source>
        <dbReference type="Proteomes" id="UP000000248"/>
    </source>
</evidence>
<name>A5EWU6_DICNV</name>
<dbReference type="Proteomes" id="UP000000248">
    <property type="component" value="Chromosome"/>
</dbReference>
<reference evidence="7 8" key="1">
    <citation type="journal article" date="2007" name="Nat. Biotechnol.">
        <title>Genome sequence and identification of candidate vaccine antigens from the animal pathogen Dichelobacter nodosus.</title>
        <authorList>
            <person name="Myers G.S."/>
            <person name="Parker D."/>
            <person name="Al-Hasani K."/>
            <person name="Kennan R.M."/>
            <person name="Seemann T."/>
            <person name="Ren Q."/>
            <person name="Badger J.H."/>
            <person name="Selengut J.D."/>
            <person name="Deboy R.T."/>
            <person name="Tettelin H."/>
            <person name="Boyce J.D."/>
            <person name="McCarl V.P."/>
            <person name="Han X."/>
            <person name="Nelson W.C."/>
            <person name="Madupu R."/>
            <person name="Mohamoud Y."/>
            <person name="Holley T."/>
            <person name="Fedorova N."/>
            <person name="Khouri H."/>
            <person name="Bottomley S.P."/>
            <person name="Whittington R.J."/>
            <person name="Adler B."/>
            <person name="Songer J.G."/>
            <person name="Rood J.I."/>
            <person name="Paulsen I.T."/>
        </authorList>
    </citation>
    <scope>NUCLEOTIDE SEQUENCE [LARGE SCALE GENOMIC DNA]</scope>
    <source>
        <strain evidence="7 8">VCS1703A</strain>
    </source>
</reference>
<feature type="domain" description="EamA" evidence="6">
    <location>
        <begin position="154"/>
        <end position="284"/>
    </location>
</feature>
<dbReference type="PANTHER" id="PTHR22911:SF6">
    <property type="entry name" value="SOLUTE CARRIER FAMILY 35 MEMBER G1"/>
    <property type="match status" value="1"/>
</dbReference>
<feature type="transmembrane region" description="Helical" evidence="5">
    <location>
        <begin position="128"/>
        <end position="148"/>
    </location>
</feature>
<feature type="domain" description="EamA" evidence="6">
    <location>
        <begin position="12"/>
        <end position="144"/>
    </location>
</feature>
<evidence type="ECO:0000256" key="4">
    <source>
        <dbReference type="ARBA" id="ARBA00023136"/>
    </source>
</evidence>
<protein>
    <submittedName>
        <fullName evidence="7">Conserved hypothetical membrane protein</fullName>
    </submittedName>
</protein>
<accession>A5EWU6</accession>
<dbReference type="KEGG" id="dno:DNO_0079"/>
<evidence type="ECO:0000256" key="5">
    <source>
        <dbReference type="SAM" id="Phobius"/>
    </source>
</evidence>
<dbReference type="AlphaFoldDB" id="A5EWU6"/>
<feature type="transmembrane region" description="Helical" evidence="5">
    <location>
        <begin position="76"/>
        <end position="95"/>
    </location>
</feature>
<gene>
    <name evidence="7" type="ordered locus">DNO_0079</name>
</gene>
<keyword evidence="2 5" id="KW-0812">Transmembrane</keyword>
<evidence type="ECO:0000256" key="2">
    <source>
        <dbReference type="ARBA" id="ARBA00022692"/>
    </source>
</evidence>
<dbReference type="PANTHER" id="PTHR22911">
    <property type="entry name" value="ACYL-MALONYL CONDENSING ENZYME-RELATED"/>
    <property type="match status" value="1"/>
</dbReference>
<evidence type="ECO:0000256" key="1">
    <source>
        <dbReference type="ARBA" id="ARBA00004141"/>
    </source>
</evidence>
<comment type="subcellular location">
    <subcellularLocation>
        <location evidence="1">Membrane</location>
        <topology evidence="1">Multi-pass membrane protein</topology>
    </subcellularLocation>
</comment>
<feature type="transmembrane region" description="Helical" evidence="5">
    <location>
        <begin position="214"/>
        <end position="232"/>
    </location>
</feature>
<dbReference type="InterPro" id="IPR000620">
    <property type="entry name" value="EamA_dom"/>
</dbReference>
<keyword evidence="8" id="KW-1185">Reference proteome</keyword>
<dbReference type="Pfam" id="PF00892">
    <property type="entry name" value="EamA"/>
    <property type="match status" value="2"/>
</dbReference>
<feature type="transmembrane region" description="Helical" evidence="5">
    <location>
        <begin position="45"/>
        <end position="64"/>
    </location>
</feature>
<dbReference type="EMBL" id="CP000513">
    <property type="protein sequence ID" value="ABQ13773.1"/>
    <property type="molecule type" value="Genomic_DNA"/>
</dbReference>
<evidence type="ECO:0000256" key="3">
    <source>
        <dbReference type="ARBA" id="ARBA00022989"/>
    </source>
</evidence>
<keyword evidence="3 5" id="KW-1133">Transmembrane helix</keyword>
<feature type="transmembrane region" description="Helical" evidence="5">
    <location>
        <begin position="269"/>
        <end position="287"/>
    </location>
</feature>
<dbReference type="GO" id="GO:0016020">
    <property type="term" value="C:membrane"/>
    <property type="evidence" value="ECO:0007669"/>
    <property type="project" value="UniProtKB-SubCell"/>
</dbReference>
<feature type="transmembrane region" description="Helical" evidence="5">
    <location>
        <begin position="183"/>
        <end position="202"/>
    </location>
</feature>
<feature type="transmembrane region" description="Helical" evidence="5">
    <location>
        <begin position="154"/>
        <end position="171"/>
    </location>
</feature>
<feature type="transmembrane region" description="Helical" evidence="5">
    <location>
        <begin position="101"/>
        <end position="121"/>
    </location>
</feature>
<proteinExistence type="predicted"/>
<sequence>MHDTVSKSFNWRGIAWSLLSTLNFALMGVLIKACYQHFSFHSNELIFWRTMPAVIFLSVTAVIRRQNLRTRYLSKHLSRSLSGTISMMLFFYAVAQLPLATATTLSYTSSLSLALLSFIFLGEHIARLTIFALLLGCAGVAVLLRPAFADGSSIGIVAALGSSLLAGWAYLQLRQMTEINEPAWRIVFYFSLVSMIGAALGATLQGWHLPPLSTLPYLAGIAGSALIAQFALTRAYAAGPKFTVAAMSYLTVAFSALLSAQFFGETLNAPKIIGMIIIVFAGILTAYSGRKS</sequence>
<organism evidence="7 8">
    <name type="scientific">Dichelobacter nodosus (strain VCS1703A)</name>
    <dbReference type="NCBI Taxonomy" id="246195"/>
    <lineage>
        <taxon>Bacteria</taxon>
        <taxon>Pseudomonadati</taxon>
        <taxon>Pseudomonadota</taxon>
        <taxon>Gammaproteobacteria</taxon>
        <taxon>Cardiobacteriales</taxon>
        <taxon>Cardiobacteriaceae</taxon>
        <taxon>Dichelobacter</taxon>
    </lineage>
</organism>
<keyword evidence="4 5" id="KW-0472">Membrane</keyword>
<dbReference type="STRING" id="246195.DNO_0079"/>
<evidence type="ECO:0000259" key="6">
    <source>
        <dbReference type="Pfam" id="PF00892"/>
    </source>
</evidence>
<dbReference type="eggNOG" id="COG0697">
    <property type="taxonomic scope" value="Bacteria"/>
</dbReference>
<dbReference type="OrthoDB" id="5565182at2"/>
<feature type="transmembrane region" description="Helical" evidence="5">
    <location>
        <begin position="244"/>
        <end position="263"/>
    </location>
</feature>
<dbReference type="RefSeq" id="WP_011927832.1">
    <property type="nucleotide sequence ID" value="NC_009446.1"/>
</dbReference>
<dbReference type="SUPFAM" id="SSF103481">
    <property type="entry name" value="Multidrug resistance efflux transporter EmrE"/>
    <property type="match status" value="2"/>
</dbReference>